<dbReference type="GO" id="GO:0000166">
    <property type="term" value="F:nucleotide binding"/>
    <property type="evidence" value="ECO:0007669"/>
    <property type="project" value="UniProtKB-KW"/>
</dbReference>
<evidence type="ECO:0000256" key="1">
    <source>
        <dbReference type="ARBA" id="ARBA00001393"/>
    </source>
</evidence>
<accession>A0A1D4N0N6</accession>
<dbReference type="GO" id="GO:0046872">
    <property type="term" value="F:metal ion binding"/>
    <property type="evidence" value="ECO:0007669"/>
    <property type="project" value="UniProtKB-KW"/>
</dbReference>
<comment type="subcellular location">
    <subcellularLocation>
        <location evidence="4 18">Cytoplasm</location>
    </subcellularLocation>
</comment>
<evidence type="ECO:0000256" key="7">
    <source>
        <dbReference type="ARBA" id="ARBA00013031"/>
    </source>
</evidence>
<keyword evidence="23" id="KW-1185">Reference proteome</keyword>
<keyword evidence="15 18" id="KW-0057">Aromatic amino acid biosynthesis</keyword>
<keyword evidence="9 18" id="KW-0963">Cytoplasm</keyword>
<feature type="binding site" evidence="18">
    <location>
        <position position="256"/>
    </location>
    <ligand>
        <name>Zn(2+)</name>
        <dbReference type="ChEBI" id="CHEBI:29105"/>
    </ligand>
</feature>
<dbReference type="Gene3D" id="3.40.50.1970">
    <property type="match status" value="1"/>
</dbReference>
<protein>
    <recommendedName>
        <fullName evidence="8 18">3-dehydroquinate synthase</fullName>
        <shortName evidence="18">DHQS</shortName>
        <ecNumber evidence="7 18">4.2.3.4</ecNumber>
    </recommendedName>
</protein>
<dbReference type="InterPro" id="IPR050071">
    <property type="entry name" value="Dehydroquinate_synthase"/>
</dbReference>
<evidence type="ECO:0000256" key="6">
    <source>
        <dbReference type="ARBA" id="ARBA00005412"/>
    </source>
</evidence>
<keyword evidence="11 18" id="KW-0479">Metal-binding</keyword>
<evidence type="ECO:0000256" key="16">
    <source>
        <dbReference type="ARBA" id="ARBA00023239"/>
    </source>
</evidence>
<evidence type="ECO:0000259" key="20">
    <source>
        <dbReference type="Pfam" id="PF24621"/>
    </source>
</evidence>
<reference evidence="22 23" key="2">
    <citation type="submission" date="2016-09" db="EMBL/GenBank/DDBJ databases">
        <authorList>
            <consortium name="Pathogen Informatics"/>
            <person name="Sun Q."/>
            <person name="Inoue M."/>
        </authorList>
    </citation>
    <scope>NUCLEOTIDE SEQUENCE [LARGE SCALE GENOMIC DNA]</scope>
    <source>
        <strain evidence="22 23">82C</strain>
    </source>
</reference>
<feature type="binding site" evidence="18">
    <location>
        <begin position="100"/>
        <end position="104"/>
    </location>
    <ligand>
        <name>NAD(+)</name>
        <dbReference type="ChEBI" id="CHEBI:57540"/>
    </ligand>
</feature>
<dbReference type="PIRSF" id="PIRSF001455">
    <property type="entry name" value="DHQ_synth"/>
    <property type="match status" value="1"/>
</dbReference>
<evidence type="ECO:0000256" key="13">
    <source>
        <dbReference type="ARBA" id="ARBA00022833"/>
    </source>
</evidence>
<evidence type="ECO:0000256" key="3">
    <source>
        <dbReference type="ARBA" id="ARBA00001947"/>
    </source>
</evidence>
<dbReference type="FunFam" id="3.40.50.1970:FF:000007">
    <property type="entry name" value="Pentafunctional AROM polypeptide"/>
    <property type="match status" value="1"/>
</dbReference>
<dbReference type="AlphaFoldDB" id="A0A1D4N0N6"/>
<dbReference type="GO" id="GO:0003856">
    <property type="term" value="F:3-dehydroquinate synthase activity"/>
    <property type="evidence" value="ECO:0007669"/>
    <property type="project" value="UniProtKB-UniRule"/>
</dbReference>
<dbReference type="EMBL" id="FMPI01000014">
    <property type="protein sequence ID" value="SCT16617.1"/>
    <property type="molecule type" value="Genomic_DNA"/>
</dbReference>
<evidence type="ECO:0000256" key="4">
    <source>
        <dbReference type="ARBA" id="ARBA00004496"/>
    </source>
</evidence>
<feature type="binding site" evidence="18">
    <location>
        <position position="242"/>
    </location>
    <ligand>
        <name>Zn(2+)</name>
        <dbReference type="ChEBI" id="CHEBI:29105"/>
    </ligand>
</feature>
<dbReference type="GO" id="GO:0005737">
    <property type="term" value="C:cytoplasm"/>
    <property type="evidence" value="ECO:0007669"/>
    <property type="project" value="UniProtKB-SubCell"/>
</dbReference>
<dbReference type="GO" id="GO:0009423">
    <property type="term" value="P:chorismate biosynthetic process"/>
    <property type="evidence" value="ECO:0007669"/>
    <property type="project" value="UniProtKB-UniRule"/>
</dbReference>
<evidence type="ECO:0000256" key="2">
    <source>
        <dbReference type="ARBA" id="ARBA00001911"/>
    </source>
</evidence>
<comment type="catalytic activity">
    <reaction evidence="1 18">
        <text>7-phospho-2-dehydro-3-deoxy-D-arabino-heptonate = 3-dehydroquinate + phosphate</text>
        <dbReference type="Rhea" id="RHEA:21968"/>
        <dbReference type="ChEBI" id="CHEBI:32364"/>
        <dbReference type="ChEBI" id="CHEBI:43474"/>
        <dbReference type="ChEBI" id="CHEBI:58394"/>
        <dbReference type="EC" id="4.2.3.4"/>
    </reaction>
</comment>
<feature type="binding site" evidence="18">
    <location>
        <begin position="124"/>
        <end position="125"/>
    </location>
    <ligand>
        <name>NAD(+)</name>
        <dbReference type="ChEBI" id="CHEBI:57540"/>
    </ligand>
</feature>
<evidence type="ECO:0000313" key="24">
    <source>
        <dbReference type="Proteomes" id="UP000095768"/>
    </source>
</evidence>
<comment type="cofactor">
    <cofactor evidence="3">
        <name>Zn(2+)</name>
        <dbReference type="ChEBI" id="CHEBI:29105"/>
    </cofactor>
</comment>
<evidence type="ECO:0000259" key="19">
    <source>
        <dbReference type="Pfam" id="PF01761"/>
    </source>
</evidence>
<evidence type="ECO:0000256" key="8">
    <source>
        <dbReference type="ARBA" id="ARBA00017684"/>
    </source>
</evidence>
<keyword evidence="10 18" id="KW-0028">Amino-acid biosynthesis</keyword>
<evidence type="ECO:0000256" key="18">
    <source>
        <dbReference type="HAMAP-Rule" id="MF_00110"/>
    </source>
</evidence>
<dbReference type="UniPathway" id="UPA00053">
    <property type="reaction ID" value="UER00085"/>
</dbReference>
<dbReference type="InterPro" id="IPR030963">
    <property type="entry name" value="DHQ_synth_fam"/>
</dbReference>
<evidence type="ECO:0000256" key="14">
    <source>
        <dbReference type="ARBA" id="ARBA00023027"/>
    </source>
</evidence>
<comment type="function">
    <text evidence="18">Catalyzes the conversion of 3-deoxy-D-arabino-heptulosonate 7-phosphate (DAHP) to dehydroquinate (DHQ).</text>
</comment>
<dbReference type="HAMAP" id="MF_00110">
    <property type="entry name" value="DHQ_synthase"/>
    <property type="match status" value="1"/>
</dbReference>
<keyword evidence="17 18" id="KW-0170">Cobalt</keyword>
<feature type="binding site" evidence="18">
    <location>
        <position position="178"/>
    </location>
    <ligand>
        <name>Zn(2+)</name>
        <dbReference type="ChEBI" id="CHEBI:29105"/>
    </ligand>
</feature>
<feature type="binding site" evidence="18">
    <location>
        <begin position="163"/>
        <end position="166"/>
    </location>
    <ligand>
        <name>NAD(+)</name>
        <dbReference type="ChEBI" id="CHEBI:57540"/>
    </ligand>
</feature>
<feature type="domain" description="3-dehydroquinate synthase C-terminal" evidence="20">
    <location>
        <begin position="175"/>
        <end position="316"/>
    </location>
</feature>
<dbReference type="GO" id="GO:0008652">
    <property type="term" value="P:amino acid biosynthetic process"/>
    <property type="evidence" value="ECO:0007669"/>
    <property type="project" value="UniProtKB-KW"/>
</dbReference>
<keyword evidence="12 18" id="KW-0547">Nucleotide-binding</keyword>
<feature type="domain" description="3-dehydroquinate synthase N-terminal" evidence="19">
    <location>
        <begin position="62"/>
        <end position="172"/>
    </location>
</feature>
<evidence type="ECO:0000313" key="22">
    <source>
        <dbReference type="EMBL" id="SCT16617.1"/>
    </source>
</evidence>
<dbReference type="SUPFAM" id="SSF56796">
    <property type="entry name" value="Dehydroquinate synthase-like"/>
    <property type="match status" value="1"/>
</dbReference>
<dbReference type="Pfam" id="PF01761">
    <property type="entry name" value="DHQ_synthase"/>
    <property type="match status" value="1"/>
</dbReference>
<evidence type="ECO:0000256" key="15">
    <source>
        <dbReference type="ARBA" id="ARBA00023141"/>
    </source>
</evidence>
<evidence type="ECO:0000256" key="9">
    <source>
        <dbReference type="ARBA" id="ARBA00022490"/>
    </source>
</evidence>
<evidence type="ECO:0000256" key="5">
    <source>
        <dbReference type="ARBA" id="ARBA00004661"/>
    </source>
</evidence>
<evidence type="ECO:0000313" key="23">
    <source>
        <dbReference type="Proteomes" id="UP000095412"/>
    </source>
</evidence>
<dbReference type="Proteomes" id="UP000095412">
    <property type="component" value="Unassembled WGS sequence"/>
</dbReference>
<dbReference type="RefSeq" id="WP_069996055.1">
    <property type="nucleotide sequence ID" value="NZ_FMPG01000006.1"/>
</dbReference>
<evidence type="ECO:0000256" key="10">
    <source>
        <dbReference type="ARBA" id="ARBA00022605"/>
    </source>
</evidence>
<dbReference type="PANTHER" id="PTHR43622:SF7">
    <property type="entry name" value="3-DEHYDROQUINATE SYNTHASE, CHLOROPLASTIC"/>
    <property type="match status" value="1"/>
</dbReference>
<dbReference type="InterPro" id="IPR056179">
    <property type="entry name" value="DHQS_C"/>
</dbReference>
<dbReference type="Proteomes" id="UP000095768">
    <property type="component" value="Unassembled WGS sequence"/>
</dbReference>
<dbReference type="InterPro" id="IPR016037">
    <property type="entry name" value="DHQ_synth_AroB"/>
</dbReference>
<keyword evidence="13 18" id="KW-0862">Zinc</keyword>
<name>A0A1D4N0N6_9STAP</name>
<gene>
    <name evidence="18 21" type="primary">aroB</name>
    <name evidence="21" type="ORF">SAMEA2297795_01649</name>
    <name evidence="22" type="ORF">SAMEA2297796_01870</name>
</gene>
<feature type="binding site" evidence="18">
    <location>
        <position position="136"/>
    </location>
    <ligand>
        <name>NAD(+)</name>
        <dbReference type="ChEBI" id="CHEBI:57540"/>
    </ligand>
</feature>
<dbReference type="PANTHER" id="PTHR43622">
    <property type="entry name" value="3-DEHYDROQUINATE SYNTHASE"/>
    <property type="match status" value="1"/>
</dbReference>
<evidence type="ECO:0000313" key="21">
    <source>
        <dbReference type="EMBL" id="SCT04288.1"/>
    </source>
</evidence>
<comment type="pathway">
    <text evidence="5 18">Metabolic intermediate biosynthesis; chorismate biosynthesis; chorismate from D-erythrose 4-phosphate and phosphoenolpyruvate: step 2/7.</text>
</comment>
<dbReference type="Gene3D" id="1.20.1090.10">
    <property type="entry name" value="Dehydroquinate synthase-like - alpha domain"/>
    <property type="match status" value="1"/>
</dbReference>
<evidence type="ECO:0000256" key="17">
    <source>
        <dbReference type="ARBA" id="ARBA00023285"/>
    </source>
</evidence>
<dbReference type="EMBL" id="FMPG01000006">
    <property type="protein sequence ID" value="SCT04288.1"/>
    <property type="molecule type" value="Genomic_DNA"/>
</dbReference>
<dbReference type="Pfam" id="PF24621">
    <property type="entry name" value="DHQS_C"/>
    <property type="match status" value="1"/>
</dbReference>
<evidence type="ECO:0000256" key="12">
    <source>
        <dbReference type="ARBA" id="ARBA00022741"/>
    </source>
</evidence>
<keyword evidence="14 18" id="KW-0520">NAD</keyword>
<reference evidence="21 24" key="1">
    <citation type="submission" date="2016-09" db="EMBL/GenBank/DDBJ databases">
        <authorList>
            <consortium name="Pathogen Informatics"/>
        </authorList>
    </citation>
    <scope>NUCLEOTIDE SEQUENCE [LARGE SCALE GENOMIC DNA]</scope>
    <source>
        <strain evidence="21 24">82B</strain>
    </source>
</reference>
<evidence type="ECO:0000256" key="11">
    <source>
        <dbReference type="ARBA" id="ARBA00022723"/>
    </source>
</evidence>
<dbReference type="GO" id="GO:0009073">
    <property type="term" value="P:aromatic amino acid family biosynthetic process"/>
    <property type="evidence" value="ECO:0007669"/>
    <property type="project" value="UniProtKB-KW"/>
</dbReference>
<comment type="cofactor">
    <cofactor evidence="2 18">
        <name>NAD(+)</name>
        <dbReference type="ChEBI" id="CHEBI:57540"/>
    </cofactor>
</comment>
<comment type="similarity">
    <text evidence="6 18">Belongs to the sugar phosphate cyclases superfamily. Dehydroquinate synthase family.</text>
</comment>
<dbReference type="CDD" id="cd08195">
    <property type="entry name" value="DHQS"/>
    <property type="match status" value="1"/>
</dbReference>
<comment type="cofactor">
    <cofactor evidence="18">
        <name>Co(2+)</name>
        <dbReference type="ChEBI" id="CHEBI:48828"/>
    </cofactor>
    <cofactor evidence="18">
        <name>Zn(2+)</name>
        <dbReference type="ChEBI" id="CHEBI:29105"/>
    </cofactor>
    <text evidence="18">Binds 1 divalent metal cation per subunit. Can use either Co(2+) or Zn(2+).</text>
</comment>
<dbReference type="InterPro" id="IPR030960">
    <property type="entry name" value="DHQS/DOIS_N"/>
</dbReference>
<dbReference type="NCBIfam" id="TIGR01357">
    <property type="entry name" value="aroB"/>
    <property type="match status" value="1"/>
</dbReference>
<dbReference type="EC" id="4.2.3.4" evidence="7 18"/>
<organism evidence="21 24">
    <name type="scientific">Staphylococcus caeli</name>
    <dbReference type="NCBI Taxonomy" id="2201815"/>
    <lineage>
        <taxon>Bacteria</taxon>
        <taxon>Bacillati</taxon>
        <taxon>Bacillota</taxon>
        <taxon>Bacilli</taxon>
        <taxon>Bacillales</taxon>
        <taxon>Staphylococcaceae</taxon>
        <taxon>Staphylococcus</taxon>
    </lineage>
</organism>
<dbReference type="OrthoDB" id="9806583at2"/>
<feature type="binding site" evidence="18">
    <location>
        <position position="145"/>
    </location>
    <ligand>
        <name>NAD(+)</name>
        <dbReference type="ChEBI" id="CHEBI:57540"/>
    </ligand>
</feature>
<proteinExistence type="inferred from homology"/>
<sequence length="355" mass="40510">MKLETTYRANNYPIIVEHQALDHLHQYINHYQDIVLFVDAQVNQIWHETIDFITSEHDAYKFIIPSGETTKTLSFYEETIELLLSKQLTRNTCLISIGGGATGDFTGFLAATLLRGVDFIQVPTTILAHDSSVGGKVGINSKHGKNLIGAFHRPKAVIYDLNFLKTLPYSEILSGYAEVYKHALLNGPSSVTNIEAHYSNEKTLKHLTDIEYYLYKGIETKLNIIVQDEKESNIRKFLNLGHTFGHAVEYQFKIPHGHAVMLGIIFQFIVSNLTLDTNYDINHYTSYLKALNYPFDVVQKFNFESLYQLMLKDKKNDQDGVQMVLLEEIGKATVQHISKATLVQAFDIFITYFEK</sequence>
<feature type="binding site" evidence="18">
    <location>
        <begin position="66"/>
        <end position="71"/>
    </location>
    <ligand>
        <name>NAD(+)</name>
        <dbReference type="ChEBI" id="CHEBI:57540"/>
    </ligand>
</feature>
<keyword evidence="16 18" id="KW-0456">Lyase</keyword>